<dbReference type="NCBIfam" id="NF009079">
    <property type="entry name" value="PRK12414.1"/>
    <property type="match status" value="1"/>
</dbReference>
<evidence type="ECO:0000259" key="6">
    <source>
        <dbReference type="Pfam" id="PF00155"/>
    </source>
</evidence>
<name>A0A4Q9BIG9_9BACT</name>
<dbReference type="FunFam" id="3.40.640.10:FF:000033">
    <property type="entry name" value="Aspartate aminotransferase"/>
    <property type="match status" value="1"/>
</dbReference>
<accession>A0A4Q9BIG9</accession>
<comment type="cofactor">
    <cofactor evidence="1">
        <name>pyridoxal 5'-phosphate</name>
        <dbReference type="ChEBI" id="CHEBI:597326"/>
    </cofactor>
</comment>
<dbReference type="GO" id="GO:0016212">
    <property type="term" value="F:kynurenine-oxoglutarate transaminase activity"/>
    <property type="evidence" value="ECO:0007669"/>
    <property type="project" value="TreeGrafter"/>
</dbReference>
<gene>
    <name evidence="7" type="ORF">EWU20_00680</name>
</gene>
<dbReference type="PANTHER" id="PTHR43807:SF20">
    <property type="entry name" value="FI04487P"/>
    <property type="match status" value="1"/>
</dbReference>
<dbReference type="Proteomes" id="UP000293583">
    <property type="component" value="Unassembled WGS sequence"/>
</dbReference>
<evidence type="ECO:0000313" key="7">
    <source>
        <dbReference type="EMBL" id="TBH75118.1"/>
    </source>
</evidence>
<evidence type="ECO:0000256" key="5">
    <source>
        <dbReference type="ARBA" id="ARBA00022898"/>
    </source>
</evidence>
<dbReference type="Pfam" id="PF00155">
    <property type="entry name" value="Aminotran_1_2"/>
    <property type="match status" value="1"/>
</dbReference>
<evidence type="ECO:0000256" key="1">
    <source>
        <dbReference type="ARBA" id="ARBA00001933"/>
    </source>
</evidence>
<dbReference type="SUPFAM" id="SSF53383">
    <property type="entry name" value="PLP-dependent transferases"/>
    <property type="match status" value="1"/>
</dbReference>
<comment type="caution">
    <text evidence="7">The sequence shown here is derived from an EMBL/GenBank/DDBJ whole genome shotgun (WGS) entry which is preliminary data.</text>
</comment>
<evidence type="ECO:0000313" key="8">
    <source>
        <dbReference type="Proteomes" id="UP000293583"/>
    </source>
</evidence>
<dbReference type="InterPro" id="IPR015424">
    <property type="entry name" value="PyrdxlP-dep_Trfase"/>
</dbReference>
<reference evidence="7 8" key="1">
    <citation type="submission" date="2019-02" db="EMBL/GenBank/DDBJ databases">
        <title>Genome of a new Bacteroidetes strain.</title>
        <authorList>
            <person name="Pitt A."/>
        </authorList>
    </citation>
    <scope>NUCLEOTIDE SEQUENCE [LARGE SCALE GENOMIC DNA]</scope>
    <source>
        <strain evidence="7 8">103A-SOEBACH</strain>
    </source>
</reference>
<sequence>MISFPSKQPQVQTTIFTKMSALALEHGALNLSQGFPGFDCAPALQELLQHYAKGHNQYAPMAGVPALRQSLAAKTSSFYDIPVDADTEVTIVSGATEALFAAIHCCVSPGDEVILFDPSYDAYDPIIRLAGGIPIHIPLKASNNFAIDWSSVTAKITPRTRAIMVNSPHNPTGAVWSMADLDAFAQVVKGTNILIVSDEVYEHIVFDGAQHASVLLHPELRKRSFVCGSFGKTYHITGWKIGYCIAPKFLTAEFRKLHQWVTFSSATPLQYALAEYLKEPAHYLGLSDFYQKKRDLFSSQFVGSRWKVLPSAGSFFQCLDYSAISNEKDVDLADRLTREIKVASIPVSVFYETDPGDKILRFCFAKEDEVLVEAAKRLIQIL</sequence>
<keyword evidence="4 7" id="KW-0808">Transferase</keyword>
<dbReference type="GO" id="GO:0005737">
    <property type="term" value="C:cytoplasm"/>
    <property type="evidence" value="ECO:0007669"/>
    <property type="project" value="TreeGrafter"/>
</dbReference>
<dbReference type="OrthoDB" id="9802328at2"/>
<dbReference type="PANTHER" id="PTHR43807">
    <property type="entry name" value="FI04487P"/>
    <property type="match status" value="1"/>
</dbReference>
<dbReference type="InterPro" id="IPR015422">
    <property type="entry name" value="PyrdxlP-dep_Trfase_small"/>
</dbReference>
<keyword evidence="5" id="KW-0663">Pyridoxal phosphate</keyword>
<protein>
    <submittedName>
        <fullName evidence="7">Aminotransferase class I/II-fold pyridoxal phosphate-dependent enzyme</fullName>
    </submittedName>
</protein>
<dbReference type="InterPro" id="IPR004839">
    <property type="entry name" value="Aminotransferase_I/II_large"/>
</dbReference>
<dbReference type="Gene3D" id="3.90.1150.10">
    <property type="entry name" value="Aspartate Aminotransferase, domain 1"/>
    <property type="match status" value="1"/>
</dbReference>
<evidence type="ECO:0000256" key="2">
    <source>
        <dbReference type="ARBA" id="ARBA00007441"/>
    </source>
</evidence>
<evidence type="ECO:0000256" key="4">
    <source>
        <dbReference type="ARBA" id="ARBA00022679"/>
    </source>
</evidence>
<feature type="domain" description="Aminotransferase class I/classII large" evidence="6">
    <location>
        <begin position="29"/>
        <end position="378"/>
    </location>
</feature>
<comment type="similarity">
    <text evidence="2">Belongs to the class-I pyridoxal-phosphate-dependent aminotransferase family.</text>
</comment>
<dbReference type="EMBL" id="SEWY01000001">
    <property type="protein sequence ID" value="TBH75118.1"/>
    <property type="molecule type" value="Genomic_DNA"/>
</dbReference>
<dbReference type="Gene3D" id="3.40.640.10">
    <property type="entry name" value="Type I PLP-dependent aspartate aminotransferase-like (Major domain)"/>
    <property type="match status" value="1"/>
</dbReference>
<dbReference type="InterPro" id="IPR015421">
    <property type="entry name" value="PyrdxlP-dep_Trfase_major"/>
</dbReference>
<dbReference type="RefSeq" id="WP_130922317.1">
    <property type="nucleotide sequence ID" value="NZ_JAANOM010000002.1"/>
</dbReference>
<organism evidence="7 8">
    <name type="scientific">Aquirufa antheringensis</name>
    <dbReference type="NCBI Taxonomy" id="2516559"/>
    <lineage>
        <taxon>Bacteria</taxon>
        <taxon>Pseudomonadati</taxon>
        <taxon>Bacteroidota</taxon>
        <taxon>Cytophagia</taxon>
        <taxon>Cytophagales</taxon>
        <taxon>Flectobacillaceae</taxon>
        <taxon>Aquirufa</taxon>
    </lineage>
</organism>
<dbReference type="InterPro" id="IPR051326">
    <property type="entry name" value="Kynurenine-oxoglutarate_AT"/>
</dbReference>
<dbReference type="GO" id="GO:0030170">
    <property type="term" value="F:pyridoxal phosphate binding"/>
    <property type="evidence" value="ECO:0007669"/>
    <property type="project" value="InterPro"/>
</dbReference>
<dbReference type="NCBIfam" id="NF006569">
    <property type="entry name" value="PRK09082.1"/>
    <property type="match status" value="1"/>
</dbReference>
<keyword evidence="8" id="KW-1185">Reference proteome</keyword>
<dbReference type="CDD" id="cd00609">
    <property type="entry name" value="AAT_like"/>
    <property type="match status" value="1"/>
</dbReference>
<keyword evidence="3 7" id="KW-0032">Aminotransferase</keyword>
<dbReference type="AlphaFoldDB" id="A0A4Q9BIG9"/>
<proteinExistence type="inferred from homology"/>
<evidence type="ECO:0000256" key="3">
    <source>
        <dbReference type="ARBA" id="ARBA00022576"/>
    </source>
</evidence>